<sequence>MRRDVEREMTRYFLLGVGYDGQERKAFLKLLDVESGKIVVKQDTTGHKPYCLSDLPAEQLSKDPQLKEAGAVEFVEVEKYNSLTDGRVVMTMIKASDPLAVGGSKKSIRERIKCWEANIPYHLNYVYDTRLIPSLVYVLDNGGLIPVLGDDEKVNQILARFFHDASPEELEETRKWLKILESEHPAIDFVALDIEILGESPTRVPSPSNPEDRVVAISLSGTRNMGKVLVLRRDGVDMKFDGGEYGLEVFDDEALLLMRCFEILEEYPVAVTFNGDDFDLPYLRNRAEKLGIPRSKIPISVGRDGATLRKGIHLDLYRFFNNKSVQVYAFDNRYREHTLDGVAKALLGVGKVQVEKPLGELRIQELAEYSYRDSRLLRDLVESGDRLLLRLMAVISRISRMPLEDVCRHGVSGWIKNLLYWELRGLNWLIPLKEDLASKGGTSTKAIIEGKKYRGGLVVEPVPGVHFNVTVLDFASLYPSILKEYNLSFETINCSHQECRSNSIPETSHWVCLRKRGLQSSIIGVIRDIRVKWYKPMASDKTITPVQRGWYEVVQRALKVFLNASYGVLGFEEFPLYCPPLAESTTAIGRYVFQSAVEKAKSLNVQVVYGDTDSIFLKTTEPEQITQMIKWAAEKFKLSLEFDKVYRYVVFSRRKKNYLGVTDKGVVDVKGLTGKKRNIPVFIKEAFDDMLRQLAEVKTEEDLERVKRRIREVIATWYSRLKNRTFEIDQLAFRVMMSKTIERYEKTTPQHVKAAKKVQSRGGNVWPGDRISDFKTRDKEGVTPLQLARKESVDVDKYIEYMRSTFEQVLDPLEIDFDGVVGLTSLESFM</sequence>
<dbReference type="EC" id="2.7.7.7" evidence="7"/>
<dbReference type="Gene3D" id="3.30.420.10">
    <property type="entry name" value="Ribonuclease H-like superfamily/Ribonuclease H"/>
    <property type="match status" value="1"/>
</dbReference>
<dbReference type="PANTHER" id="PTHR10322:SF20">
    <property type="entry name" value="DNA POLYMERASE 1"/>
    <property type="match status" value="1"/>
</dbReference>
<dbReference type="SUPFAM" id="SSF56672">
    <property type="entry name" value="DNA/RNA polymerases"/>
    <property type="match status" value="1"/>
</dbReference>
<evidence type="ECO:0000256" key="3">
    <source>
        <dbReference type="ARBA" id="ARBA00022695"/>
    </source>
</evidence>
<dbReference type="Pfam" id="PF03104">
    <property type="entry name" value="DNA_pol_B_exo1"/>
    <property type="match status" value="1"/>
</dbReference>
<comment type="caution">
    <text evidence="10">The sequence shown here is derived from an EMBL/GenBank/DDBJ whole genome shotgun (WGS) entry which is preliminary data.</text>
</comment>
<dbReference type="InterPro" id="IPR012337">
    <property type="entry name" value="RNaseH-like_sf"/>
</dbReference>
<evidence type="ECO:0000256" key="6">
    <source>
        <dbReference type="ARBA" id="ARBA00049244"/>
    </source>
</evidence>
<dbReference type="InterPro" id="IPR050240">
    <property type="entry name" value="DNA_pol_type-B"/>
</dbReference>
<dbReference type="InterPro" id="IPR043502">
    <property type="entry name" value="DNA/RNA_pol_sf"/>
</dbReference>
<keyword evidence="2 7" id="KW-0808">Transferase</keyword>
<dbReference type="PRINTS" id="PR00106">
    <property type="entry name" value="DNAPOLB"/>
</dbReference>
<dbReference type="EMBL" id="DRXH01000025">
    <property type="protein sequence ID" value="HHM43793.1"/>
    <property type="molecule type" value="Genomic_DNA"/>
</dbReference>
<dbReference type="GO" id="GO:0003677">
    <property type="term" value="F:DNA binding"/>
    <property type="evidence" value="ECO:0007669"/>
    <property type="project" value="UniProtKB-KW"/>
</dbReference>
<dbReference type="AlphaFoldDB" id="A0A7J3VTS1"/>
<reference evidence="10" key="1">
    <citation type="journal article" date="2020" name="mSystems">
        <title>Genome- and Community-Level Interaction Insights into Carbon Utilization and Element Cycling Functions of Hydrothermarchaeota in Hydrothermal Sediment.</title>
        <authorList>
            <person name="Zhou Z."/>
            <person name="Liu Y."/>
            <person name="Xu W."/>
            <person name="Pan J."/>
            <person name="Luo Z.H."/>
            <person name="Li M."/>
        </authorList>
    </citation>
    <scope>NUCLEOTIDE SEQUENCE [LARGE SCALE GENOMIC DNA]</scope>
    <source>
        <strain evidence="10">SpSt-1074</strain>
    </source>
</reference>
<dbReference type="InterPro" id="IPR023211">
    <property type="entry name" value="DNA_pol_palm_dom_sf"/>
</dbReference>
<dbReference type="PROSITE" id="PS00116">
    <property type="entry name" value="DNA_POLYMERASE_B"/>
    <property type="match status" value="1"/>
</dbReference>
<dbReference type="Gene3D" id="1.10.287.690">
    <property type="entry name" value="Helix hairpin bin"/>
    <property type="match status" value="1"/>
</dbReference>
<dbReference type="InterPro" id="IPR017964">
    <property type="entry name" value="DNA-dir_DNA_pol_B_CS"/>
</dbReference>
<dbReference type="InterPro" id="IPR036397">
    <property type="entry name" value="RNaseH_sf"/>
</dbReference>
<dbReference type="GO" id="GO:0003887">
    <property type="term" value="F:DNA-directed DNA polymerase activity"/>
    <property type="evidence" value="ECO:0007669"/>
    <property type="project" value="UniProtKB-KW"/>
</dbReference>
<name>A0A7J3VTS1_CALS0</name>
<dbReference type="InterPro" id="IPR006133">
    <property type="entry name" value="DNA-dir_DNA_pol_B_exonuc"/>
</dbReference>
<keyword evidence="5 7" id="KW-0238">DNA-binding</keyword>
<feature type="domain" description="DNA-directed DNA polymerase family B exonuclease" evidence="9">
    <location>
        <begin position="113"/>
        <end position="324"/>
    </location>
</feature>
<gene>
    <name evidence="10" type="ORF">ENM31_00650</name>
</gene>
<evidence type="ECO:0000313" key="10">
    <source>
        <dbReference type="EMBL" id="HHM43793.1"/>
    </source>
</evidence>
<evidence type="ECO:0000259" key="9">
    <source>
        <dbReference type="Pfam" id="PF03104"/>
    </source>
</evidence>
<evidence type="ECO:0000256" key="7">
    <source>
        <dbReference type="RuleBase" id="RU000442"/>
    </source>
</evidence>
<dbReference type="Pfam" id="PF00136">
    <property type="entry name" value="DNA_pol_B"/>
    <property type="match status" value="1"/>
</dbReference>
<evidence type="ECO:0000256" key="5">
    <source>
        <dbReference type="ARBA" id="ARBA00023125"/>
    </source>
</evidence>
<keyword evidence="7" id="KW-0235">DNA replication</keyword>
<dbReference type="SUPFAM" id="SSF53098">
    <property type="entry name" value="Ribonuclease H-like"/>
    <property type="match status" value="1"/>
</dbReference>
<comment type="similarity">
    <text evidence="1 7">Belongs to the DNA polymerase type-B family.</text>
</comment>
<dbReference type="NCBIfam" id="NF004417">
    <property type="entry name" value="PRK05761.1-3"/>
    <property type="match status" value="1"/>
</dbReference>
<protein>
    <recommendedName>
        <fullName evidence="7">DNA polymerase</fullName>
        <ecNumber evidence="7">2.7.7.7</ecNumber>
    </recommendedName>
</protein>
<dbReference type="PANTHER" id="PTHR10322">
    <property type="entry name" value="DNA POLYMERASE CATALYTIC SUBUNIT"/>
    <property type="match status" value="1"/>
</dbReference>
<evidence type="ECO:0000256" key="4">
    <source>
        <dbReference type="ARBA" id="ARBA00022932"/>
    </source>
</evidence>
<evidence type="ECO:0000259" key="8">
    <source>
        <dbReference type="Pfam" id="PF00136"/>
    </source>
</evidence>
<dbReference type="InterPro" id="IPR006172">
    <property type="entry name" value="DNA-dir_DNA_pol_B"/>
</dbReference>
<proteinExistence type="inferred from homology"/>
<dbReference type="SMART" id="SM00486">
    <property type="entry name" value="POLBc"/>
    <property type="match status" value="1"/>
</dbReference>
<dbReference type="Gene3D" id="1.10.287.1390">
    <property type="match status" value="2"/>
</dbReference>
<organism evidence="10">
    <name type="scientific">Caldiarchaeum subterraneum</name>
    <dbReference type="NCBI Taxonomy" id="311458"/>
    <lineage>
        <taxon>Archaea</taxon>
        <taxon>Nitrososphaerota</taxon>
        <taxon>Candidatus Caldarchaeales</taxon>
        <taxon>Candidatus Caldarchaeaceae</taxon>
        <taxon>Candidatus Caldarchaeum</taxon>
    </lineage>
</organism>
<keyword evidence="3 7" id="KW-0548">Nucleotidyltransferase</keyword>
<comment type="catalytic activity">
    <reaction evidence="6 7">
        <text>DNA(n) + a 2'-deoxyribonucleoside 5'-triphosphate = DNA(n+1) + diphosphate</text>
        <dbReference type="Rhea" id="RHEA:22508"/>
        <dbReference type="Rhea" id="RHEA-COMP:17339"/>
        <dbReference type="Rhea" id="RHEA-COMP:17340"/>
        <dbReference type="ChEBI" id="CHEBI:33019"/>
        <dbReference type="ChEBI" id="CHEBI:61560"/>
        <dbReference type="ChEBI" id="CHEBI:173112"/>
        <dbReference type="EC" id="2.7.7.7"/>
    </reaction>
</comment>
<evidence type="ECO:0000256" key="1">
    <source>
        <dbReference type="ARBA" id="ARBA00005755"/>
    </source>
</evidence>
<evidence type="ECO:0000256" key="2">
    <source>
        <dbReference type="ARBA" id="ARBA00022679"/>
    </source>
</evidence>
<dbReference type="Gene3D" id="3.30.342.10">
    <property type="entry name" value="DNA Polymerase, chain B, domain 1"/>
    <property type="match status" value="1"/>
</dbReference>
<dbReference type="FunFam" id="1.10.287.690:FF:000011">
    <property type="entry name" value="DNA polymerase"/>
    <property type="match status" value="1"/>
</dbReference>
<feature type="domain" description="DNA-directed DNA polymerase family B multifunctional" evidence="8">
    <location>
        <begin position="408"/>
        <end position="789"/>
    </location>
</feature>
<dbReference type="Gene3D" id="3.90.1600.10">
    <property type="entry name" value="Palm domain of DNA polymerase"/>
    <property type="match status" value="1"/>
</dbReference>
<keyword evidence="4 7" id="KW-0239">DNA-directed DNA polymerase</keyword>
<accession>A0A7J3VTS1</accession>
<dbReference type="GO" id="GO:0006261">
    <property type="term" value="P:DNA-templated DNA replication"/>
    <property type="evidence" value="ECO:0007669"/>
    <property type="project" value="TreeGrafter"/>
</dbReference>
<dbReference type="GO" id="GO:0000166">
    <property type="term" value="F:nucleotide binding"/>
    <property type="evidence" value="ECO:0007669"/>
    <property type="project" value="InterPro"/>
</dbReference>
<dbReference type="InterPro" id="IPR006134">
    <property type="entry name" value="DNA-dir_DNA_pol_B_multi_dom"/>
</dbReference>